<evidence type="ECO:0000256" key="1">
    <source>
        <dbReference type="ARBA" id="ARBA00004236"/>
    </source>
</evidence>
<gene>
    <name evidence="10" type="ORF">FC26_GL001449</name>
</gene>
<evidence type="ECO:0000256" key="6">
    <source>
        <dbReference type="ARBA" id="ARBA00022989"/>
    </source>
</evidence>
<dbReference type="InterPro" id="IPR003362">
    <property type="entry name" value="Bact_transf"/>
</dbReference>
<protein>
    <submittedName>
        <fullName evidence="10">Undecaprenyl-phosphate galactose phosphotransferase</fullName>
    </submittedName>
</protein>
<dbReference type="Proteomes" id="UP000051733">
    <property type="component" value="Unassembled WGS sequence"/>
</dbReference>
<evidence type="ECO:0000256" key="3">
    <source>
        <dbReference type="ARBA" id="ARBA00022475"/>
    </source>
</evidence>
<dbReference type="Pfam" id="PF02397">
    <property type="entry name" value="Bac_transf"/>
    <property type="match status" value="1"/>
</dbReference>
<evidence type="ECO:0000256" key="8">
    <source>
        <dbReference type="SAM" id="Phobius"/>
    </source>
</evidence>
<evidence type="ECO:0000313" key="11">
    <source>
        <dbReference type="Proteomes" id="UP000051733"/>
    </source>
</evidence>
<comment type="caution">
    <text evidence="10">The sequence shown here is derived from an EMBL/GenBank/DDBJ whole genome shotgun (WGS) entry which is preliminary data.</text>
</comment>
<dbReference type="OrthoDB" id="9808602at2"/>
<feature type="transmembrane region" description="Helical" evidence="8">
    <location>
        <begin position="15"/>
        <end position="35"/>
    </location>
</feature>
<keyword evidence="3" id="KW-1003">Cell membrane</keyword>
<dbReference type="GO" id="GO:0005886">
    <property type="term" value="C:plasma membrane"/>
    <property type="evidence" value="ECO:0007669"/>
    <property type="project" value="UniProtKB-SubCell"/>
</dbReference>
<keyword evidence="5 8" id="KW-0812">Transmembrane</keyword>
<evidence type="ECO:0000259" key="9">
    <source>
        <dbReference type="Pfam" id="PF02397"/>
    </source>
</evidence>
<keyword evidence="6 8" id="KW-1133">Transmembrane helix</keyword>
<dbReference type="GO" id="GO:0016780">
    <property type="term" value="F:phosphotransferase activity, for other substituted phosphate groups"/>
    <property type="evidence" value="ECO:0007669"/>
    <property type="project" value="TreeGrafter"/>
</dbReference>
<evidence type="ECO:0000256" key="7">
    <source>
        <dbReference type="ARBA" id="ARBA00023136"/>
    </source>
</evidence>
<name>A0A0R2A509_9LACO</name>
<evidence type="ECO:0000313" key="10">
    <source>
        <dbReference type="EMBL" id="KRM61378.1"/>
    </source>
</evidence>
<comment type="similarity">
    <text evidence="2">Belongs to the bacterial sugar transferase family.</text>
</comment>
<comment type="subcellular location">
    <subcellularLocation>
        <location evidence="1">Cell membrane</location>
    </subcellularLocation>
</comment>
<sequence length="207" mass="23750">MHDSIYIGLKRVTDVVLSFVALLCFSPLFLIVLIVDSIGKNKGPVFYKQKRVGKSGEKFYIYKFRSMVVNAEEKLYSNKKLYAQYVANSFKLPDGEDPRITKFGSVLRKSSIDEIPQFINILKGEMSIVGPRPVVERELEYYGDRVDEFLSVKPGAMGYWQAMGRSTIEYPERCDVELYYVQHASLLFDVKIFFKNVISIFKGTGAY</sequence>
<dbReference type="RefSeq" id="WP_057778476.1">
    <property type="nucleotide sequence ID" value="NZ_AYYY01000025.1"/>
</dbReference>
<reference evidence="10 11" key="1">
    <citation type="journal article" date="2015" name="Genome Announc.">
        <title>Expanding the biotechnology potential of lactobacilli through comparative genomics of 213 strains and associated genera.</title>
        <authorList>
            <person name="Sun Z."/>
            <person name="Harris H.M."/>
            <person name="McCann A."/>
            <person name="Guo C."/>
            <person name="Argimon S."/>
            <person name="Zhang W."/>
            <person name="Yang X."/>
            <person name="Jeffery I.B."/>
            <person name="Cooney J.C."/>
            <person name="Kagawa T.F."/>
            <person name="Liu W."/>
            <person name="Song Y."/>
            <person name="Salvetti E."/>
            <person name="Wrobel A."/>
            <person name="Rasinkangas P."/>
            <person name="Parkhill J."/>
            <person name="Rea M.C."/>
            <person name="O'Sullivan O."/>
            <person name="Ritari J."/>
            <person name="Douillard F.P."/>
            <person name="Paul Ross R."/>
            <person name="Yang R."/>
            <person name="Briner A.E."/>
            <person name="Felis G.E."/>
            <person name="de Vos W.M."/>
            <person name="Barrangou R."/>
            <person name="Klaenhammer T.R."/>
            <person name="Caufield P.W."/>
            <person name="Cui Y."/>
            <person name="Zhang H."/>
            <person name="O'Toole P.W."/>
        </authorList>
    </citation>
    <scope>NUCLEOTIDE SEQUENCE [LARGE SCALE GENOMIC DNA]</scope>
    <source>
        <strain evidence="10 11">DSM 20634</strain>
    </source>
</reference>
<feature type="domain" description="Bacterial sugar transferase" evidence="9">
    <location>
        <begin position="10"/>
        <end position="201"/>
    </location>
</feature>
<keyword evidence="4 10" id="KW-0808">Transferase</keyword>
<dbReference type="AlphaFoldDB" id="A0A0R2A509"/>
<dbReference type="EMBL" id="AYYY01000025">
    <property type="protein sequence ID" value="KRM61378.1"/>
    <property type="molecule type" value="Genomic_DNA"/>
</dbReference>
<dbReference type="PANTHER" id="PTHR30576">
    <property type="entry name" value="COLANIC BIOSYNTHESIS UDP-GLUCOSE LIPID CARRIER TRANSFERASE"/>
    <property type="match status" value="1"/>
</dbReference>
<dbReference type="PANTHER" id="PTHR30576:SF4">
    <property type="entry name" value="UNDECAPRENYL-PHOSPHATE GALACTOSE PHOSPHOTRANSFERASE"/>
    <property type="match status" value="1"/>
</dbReference>
<keyword evidence="11" id="KW-1185">Reference proteome</keyword>
<dbReference type="STRING" id="1423813.FC26_GL001449"/>
<evidence type="ECO:0000256" key="5">
    <source>
        <dbReference type="ARBA" id="ARBA00022692"/>
    </source>
</evidence>
<dbReference type="PATRIC" id="fig|1423813.3.peg.1474"/>
<evidence type="ECO:0000256" key="2">
    <source>
        <dbReference type="ARBA" id="ARBA00006464"/>
    </source>
</evidence>
<organism evidence="10 11">
    <name type="scientific">Paucilactobacillus vaccinostercus DSM 20634</name>
    <dbReference type="NCBI Taxonomy" id="1423813"/>
    <lineage>
        <taxon>Bacteria</taxon>
        <taxon>Bacillati</taxon>
        <taxon>Bacillota</taxon>
        <taxon>Bacilli</taxon>
        <taxon>Lactobacillales</taxon>
        <taxon>Lactobacillaceae</taxon>
        <taxon>Paucilactobacillus</taxon>
    </lineage>
</organism>
<keyword evidence="7 8" id="KW-0472">Membrane</keyword>
<evidence type="ECO:0000256" key="4">
    <source>
        <dbReference type="ARBA" id="ARBA00022679"/>
    </source>
</evidence>
<proteinExistence type="inferred from homology"/>
<accession>A0A0R2A509</accession>